<feature type="domain" description="Lipocalin-like" evidence="1">
    <location>
        <begin position="7"/>
        <end position="140"/>
    </location>
</feature>
<dbReference type="AlphaFoldDB" id="A0A379JIX7"/>
<dbReference type="Proteomes" id="UP000255467">
    <property type="component" value="Unassembled WGS sequence"/>
</dbReference>
<evidence type="ECO:0000259" key="1">
    <source>
        <dbReference type="Pfam" id="PF13924"/>
    </source>
</evidence>
<dbReference type="RefSeq" id="WP_051037201.1">
    <property type="nucleotide sequence ID" value="NZ_UGRY01000005.1"/>
</dbReference>
<reference evidence="2 3" key="1">
    <citation type="submission" date="2018-06" db="EMBL/GenBank/DDBJ databases">
        <authorList>
            <consortium name="Pathogen Informatics"/>
            <person name="Doyle S."/>
        </authorList>
    </citation>
    <scope>NUCLEOTIDE SEQUENCE [LARGE SCALE GENOMIC DNA]</scope>
    <source>
        <strain evidence="2 3">NCTC1934</strain>
    </source>
</reference>
<evidence type="ECO:0000313" key="3">
    <source>
        <dbReference type="Proteomes" id="UP000255467"/>
    </source>
</evidence>
<gene>
    <name evidence="2" type="ORF">NCTC1934_05770</name>
</gene>
<dbReference type="InterPro" id="IPR024311">
    <property type="entry name" value="Lipocalin-like"/>
</dbReference>
<keyword evidence="3" id="KW-1185">Reference proteome</keyword>
<name>A0A379JIX7_9NOCA</name>
<proteinExistence type="predicted"/>
<evidence type="ECO:0000313" key="2">
    <source>
        <dbReference type="EMBL" id="SUD48435.1"/>
    </source>
</evidence>
<dbReference type="EMBL" id="UGRY01000005">
    <property type="protein sequence ID" value="SUD48435.1"/>
    <property type="molecule type" value="Genomic_DNA"/>
</dbReference>
<accession>A0A379JIX7</accession>
<organism evidence="2 3">
    <name type="scientific">Nocardia otitidiscaviarum</name>
    <dbReference type="NCBI Taxonomy" id="1823"/>
    <lineage>
        <taxon>Bacteria</taxon>
        <taxon>Bacillati</taxon>
        <taxon>Actinomycetota</taxon>
        <taxon>Actinomycetes</taxon>
        <taxon>Mycobacteriales</taxon>
        <taxon>Nocardiaceae</taxon>
        <taxon>Nocardia</taxon>
    </lineage>
</organism>
<protein>
    <recommendedName>
        <fullName evidence="1">Lipocalin-like domain-containing protein</fullName>
    </recommendedName>
</protein>
<dbReference type="Pfam" id="PF13924">
    <property type="entry name" value="Lipocalin_5"/>
    <property type="match status" value="1"/>
</dbReference>
<sequence length="142" mass="15740">MDSGALVGRWRLTAWTATDPTGTVTRPFGDHPDGSVIYTPGGWMSGHLSRPDRPHLSTPNALGGPEPERAQAYATYIAYCGEYRIEGDTVVHTLRMSLFPNWAGTEQRRTVDLSDDRLVLSTPPTPVGDQVLVNRLHWIRVE</sequence>